<gene>
    <name evidence="2" type="ORF">DWV77_08005</name>
</gene>
<dbReference type="SUPFAM" id="SSF56112">
    <property type="entry name" value="Protein kinase-like (PK-like)"/>
    <property type="match status" value="1"/>
</dbReference>
<dbReference type="Proteomes" id="UP000285150">
    <property type="component" value="Unassembled WGS sequence"/>
</dbReference>
<name>A0A413B796_BACSE</name>
<dbReference type="GO" id="GO:0006646">
    <property type="term" value="P:phosphatidylethanolamine biosynthetic process"/>
    <property type="evidence" value="ECO:0007669"/>
    <property type="project" value="TreeGrafter"/>
</dbReference>
<reference evidence="2 3" key="1">
    <citation type="submission" date="2018-08" db="EMBL/GenBank/DDBJ databases">
        <title>A genome reference for cultivated species of the human gut microbiota.</title>
        <authorList>
            <person name="Zou Y."/>
            <person name="Xue W."/>
            <person name="Luo G."/>
        </authorList>
    </citation>
    <scope>NUCLEOTIDE SEQUENCE [LARGE SCALE GENOMIC DNA]</scope>
    <source>
        <strain evidence="2 3">AF12-7</strain>
    </source>
</reference>
<dbReference type="EMBL" id="QSAF01000007">
    <property type="protein sequence ID" value="RGW34263.1"/>
    <property type="molecule type" value="Genomic_DNA"/>
</dbReference>
<proteinExistence type="predicted"/>
<evidence type="ECO:0000313" key="3">
    <source>
        <dbReference type="Proteomes" id="UP000285150"/>
    </source>
</evidence>
<organism evidence="2 3">
    <name type="scientific">Bacteroides stercoris</name>
    <dbReference type="NCBI Taxonomy" id="46506"/>
    <lineage>
        <taxon>Bacteria</taxon>
        <taxon>Pseudomonadati</taxon>
        <taxon>Bacteroidota</taxon>
        <taxon>Bacteroidia</taxon>
        <taxon>Bacteroidales</taxon>
        <taxon>Bacteroidaceae</taxon>
        <taxon>Bacteroides</taxon>
    </lineage>
</organism>
<dbReference type="SUPFAM" id="SSF53448">
    <property type="entry name" value="Nucleotide-diphospho-sugar transferases"/>
    <property type="match status" value="1"/>
</dbReference>
<accession>A0A413B796</accession>
<dbReference type="Pfam" id="PF01633">
    <property type="entry name" value="Choline_kinase"/>
    <property type="match status" value="1"/>
</dbReference>
<dbReference type="AlphaFoldDB" id="A0A413B796"/>
<evidence type="ECO:0000259" key="1">
    <source>
        <dbReference type="Pfam" id="PF12804"/>
    </source>
</evidence>
<keyword evidence="2" id="KW-0808">Transferase</keyword>
<dbReference type="GO" id="GO:0005737">
    <property type="term" value="C:cytoplasm"/>
    <property type="evidence" value="ECO:0007669"/>
    <property type="project" value="TreeGrafter"/>
</dbReference>
<dbReference type="CDD" id="cd05151">
    <property type="entry name" value="ChoK-like"/>
    <property type="match status" value="1"/>
</dbReference>
<dbReference type="InterPro" id="IPR025877">
    <property type="entry name" value="MobA-like_NTP_Trfase"/>
</dbReference>
<dbReference type="InterPro" id="IPR011009">
    <property type="entry name" value="Kinase-like_dom_sf"/>
</dbReference>
<dbReference type="Gene3D" id="3.90.550.10">
    <property type="entry name" value="Spore Coat Polysaccharide Biosynthesis Protein SpsA, Chain A"/>
    <property type="match status" value="1"/>
</dbReference>
<sequence length="536" mass="61607">MMKTAVILAARKEHDSMTPYPLLPIMEGQCLLERTLNILSDLKYDHVIIVAGYKAELFDKFKSDNVRVVVNNDYKFTSSMCSLAMAAPYIDEDFLLIEGDVFYERIVLERLHQTQYDNCLTLTEESGNGDEAFAETKNGFVTKISKDRHRIVRFNGEMLGLSKIGKETLRRMMVLWGQCTNPLVNYEYVLFDVTEAVDRPYIFFQNLIWGEVDNKADYERLVNYTAPKLRRKENPFDKENLVAYLQQIFPNSNVNAAHITKIGGMSNKNFRVVLEGNDYVLRVPGLGADGMVERKNEEVNSQLGCNIGITPDILYFNSQTGVKLATFIKNAETLNSATIQRTDNMLKVVQILRNLHDSNVRFNNEFNIFHEIDKYEELLKNAGGVMYAGWDDIRTTVFSLESYLNTVLGVHLCPCHNDLVPENFIKDDDGKIYLIDWEYSGINDPMADLGAMLLEADFTEDNEDFILQHYFGGNVPETARKKIIIYQILFDCLWAIWTVIKETKGDDFGTYGRDRFNRAKSQLENLLKRDNKIVKE</sequence>
<dbReference type="GO" id="GO:0004305">
    <property type="term" value="F:ethanolamine kinase activity"/>
    <property type="evidence" value="ECO:0007669"/>
    <property type="project" value="TreeGrafter"/>
</dbReference>
<feature type="domain" description="MobA-like NTP transferase" evidence="1">
    <location>
        <begin position="21"/>
        <end position="114"/>
    </location>
</feature>
<dbReference type="Pfam" id="PF12804">
    <property type="entry name" value="NTP_transf_3"/>
    <property type="match status" value="1"/>
</dbReference>
<dbReference type="PANTHER" id="PTHR22603:SF66">
    <property type="entry name" value="ETHANOLAMINE KINASE"/>
    <property type="match status" value="1"/>
</dbReference>
<comment type="caution">
    <text evidence="2">The sequence shown here is derived from an EMBL/GenBank/DDBJ whole genome shotgun (WGS) entry which is preliminary data.</text>
</comment>
<evidence type="ECO:0000313" key="2">
    <source>
        <dbReference type="EMBL" id="RGW34263.1"/>
    </source>
</evidence>
<dbReference type="InterPro" id="IPR029044">
    <property type="entry name" value="Nucleotide-diphossugar_trans"/>
</dbReference>
<keyword evidence="2" id="KW-0418">Kinase</keyword>
<dbReference type="GO" id="GO:0016779">
    <property type="term" value="F:nucleotidyltransferase activity"/>
    <property type="evidence" value="ECO:0007669"/>
    <property type="project" value="UniProtKB-ARBA"/>
</dbReference>
<dbReference type="Gene3D" id="3.90.1200.10">
    <property type="match status" value="1"/>
</dbReference>
<protein>
    <submittedName>
        <fullName evidence="2">Choline kinase</fullName>
    </submittedName>
</protein>
<dbReference type="Gene3D" id="3.30.200.20">
    <property type="entry name" value="Phosphorylase Kinase, domain 1"/>
    <property type="match status" value="1"/>
</dbReference>
<dbReference type="PANTHER" id="PTHR22603">
    <property type="entry name" value="CHOLINE/ETHANOALAMINE KINASE"/>
    <property type="match status" value="1"/>
</dbReference>